<gene>
    <name evidence="2" type="ORF">VA596_28395</name>
</gene>
<name>A0ABU5RB45_9PSEU</name>
<dbReference type="CDD" id="cd05829">
    <property type="entry name" value="Sortase_F"/>
    <property type="match status" value="1"/>
</dbReference>
<accession>A0ABU5RB45</accession>
<evidence type="ECO:0000313" key="2">
    <source>
        <dbReference type="EMBL" id="MEA5363481.1"/>
    </source>
</evidence>
<comment type="caution">
    <text evidence="2">The sequence shown here is derived from an EMBL/GenBank/DDBJ whole genome shotgun (WGS) entry which is preliminary data.</text>
</comment>
<evidence type="ECO:0000313" key="3">
    <source>
        <dbReference type="Proteomes" id="UP001304298"/>
    </source>
</evidence>
<proteinExistence type="predicted"/>
<dbReference type="InterPro" id="IPR005754">
    <property type="entry name" value="Sortase"/>
</dbReference>
<keyword evidence="3" id="KW-1185">Reference proteome</keyword>
<dbReference type="SUPFAM" id="SSF63817">
    <property type="entry name" value="Sortase"/>
    <property type="match status" value="1"/>
</dbReference>
<dbReference type="EMBL" id="JAYFSI010000007">
    <property type="protein sequence ID" value="MEA5363481.1"/>
    <property type="molecule type" value="Genomic_DNA"/>
</dbReference>
<dbReference type="Gene3D" id="2.40.260.10">
    <property type="entry name" value="Sortase"/>
    <property type="match status" value="1"/>
</dbReference>
<keyword evidence="1" id="KW-0378">Hydrolase</keyword>
<organism evidence="2 3">
    <name type="scientific">Amycolatopsis heterodermiae</name>
    <dbReference type="NCBI Taxonomy" id="3110235"/>
    <lineage>
        <taxon>Bacteria</taxon>
        <taxon>Bacillati</taxon>
        <taxon>Actinomycetota</taxon>
        <taxon>Actinomycetes</taxon>
        <taxon>Pseudonocardiales</taxon>
        <taxon>Pseudonocardiaceae</taxon>
        <taxon>Amycolatopsis</taxon>
    </lineage>
</organism>
<sequence>MIVTRLEEPVPAVVPPPTGSARPTAPKPAVRPVLLTIPLIGVTAKVTPAGVDQTGAFSVPPSVDTVGWYRFGPALDAPAGSLVIGGHVDSAAAGPGAFFRLRELNPGSALSLTGEDGVTRSYVVVAREQIPKDKIDLQPYFATTGSPRVTLFTCGGTFDRADRSYRDNIVVTAVPR</sequence>
<dbReference type="Pfam" id="PF04203">
    <property type="entry name" value="Sortase"/>
    <property type="match status" value="1"/>
</dbReference>
<evidence type="ECO:0000256" key="1">
    <source>
        <dbReference type="ARBA" id="ARBA00022801"/>
    </source>
</evidence>
<dbReference type="InterPro" id="IPR042001">
    <property type="entry name" value="Sortase_F"/>
</dbReference>
<dbReference type="InterPro" id="IPR023365">
    <property type="entry name" value="Sortase_dom-sf"/>
</dbReference>
<reference evidence="2 3" key="1">
    <citation type="submission" date="2023-12" db="EMBL/GenBank/DDBJ databases">
        <title>Amycolatopsis sp. V23-08.</title>
        <authorList>
            <person name="Somphong A."/>
        </authorList>
    </citation>
    <scope>NUCLEOTIDE SEQUENCE [LARGE SCALE GENOMIC DNA]</scope>
    <source>
        <strain evidence="2 3">V23-08</strain>
    </source>
</reference>
<protein>
    <submittedName>
        <fullName evidence="2">Class F sortase</fullName>
    </submittedName>
</protein>
<dbReference type="Proteomes" id="UP001304298">
    <property type="component" value="Unassembled WGS sequence"/>
</dbReference>
<dbReference type="RefSeq" id="WP_323331235.1">
    <property type="nucleotide sequence ID" value="NZ_JAYFSI010000007.1"/>
</dbReference>